<dbReference type="NCBIfam" id="TIGR01515">
    <property type="entry name" value="branching_enzym"/>
    <property type="match status" value="1"/>
</dbReference>
<dbReference type="InterPro" id="IPR044143">
    <property type="entry name" value="GlgB_N_E_set_prok"/>
</dbReference>
<evidence type="ECO:0000256" key="4">
    <source>
        <dbReference type="ARBA" id="ARBA00022600"/>
    </source>
</evidence>
<dbReference type="Pfam" id="PF02922">
    <property type="entry name" value="CBM_48"/>
    <property type="match status" value="1"/>
</dbReference>
<evidence type="ECO:0000256" key="9">
    <source>
        <dbReference type="HAMAP-Rule" id="MF_00685"/>
    </source>
</evidence>
<dbReference type="GO" id="GO:0005978">
    <property type="term" value="P:glycogen biosynthetic process"/>
    <property type="evidence" value="ECO:0007669"/>
    <property type="project" value="UniProtKB-UniRule"/>
</dbReference>
<dbReference type="InterPro" id="IPR014756">
    <property type="entry name" value="Ig_E-set"/>
</dbReference>
<dbReference type="UniPathway" id="UPA00164"/>
<keyword evidence="7 9" id="KW-0320">Glycogen biosynthesis</keyword>
<feature type="active site" description="Proton donor" evidence="9 10">
    <location>
        <position position="474"/>
    </location>
</feature>
<dbReference type="FunFam" id="2.60.40.10:FF:000169">
    <property type="entry name" value="1,4-alpha-glucan branching enzyme GlgB"/>
    <property type="match status" value="1"/>
</dbReference>
<dbReference type="InterPro" id="IPR013780">
    <property type="entry name" value="Glyco_hydro_b"/>
</dbReference>
<name>A0A1R4IMH2_9MICC</name>
<dbReference type="PIRSF" id="PIRSF000463">
    <property type="entry name" value="GlgB"/>
    <property type="match status" value="1"/>
</dbReference>
<dbReference type="NCBIfam" id="NF008967">
    <property type="entry name" value="PRK12313.1"/>
    <property type="match status" value="1"/>
</dbReference>
<evidence type="ECO:0000313" key="13">
    <source>
        <dbReference type="Proteomes" id="UP000196230"/>
    </source>
</evidence>
<dbReference type="GO" id="GO:0005829">
    <property type="term" value="C:cytosol"/>
    <property type="evidence" value="ECO:0007669"/>
    <property type="project" value="TreeGrafter"/>
</dbReference>
<feature type="domain" description="Glycosyl hydrolase family 13 catalytic" evidence="11">
    <location>
        <begin position="269"/>
        <end position="618"/>
    </location>
</feature>
<comment type="pathway">
    <text evidence="2 9">Glycan biosynthesis; glycogen biosynthesis.</text>
</comment>
<keyword evidence="5 9" id="KW-0328">Glycosyltransferase</keyword>
<evidence type="ECO:0000256" key="2">
    <source>
        <dbReference type="ARBA" id="ARBA00004964"/>
    </source>
</evidence>
<comment type="similarity">
    <text evidence="3 9">Belongs to the glycosyl hydrolase 13 family. GlgB subfamily.</text>
</comment>
<comment type="catalytic activity">
    <reaction evidence="1 9">
        <text>Transfers a segment of a (1-&gt;4)-alpha-D-glucan chain to a primary hydroxy group in a similar glucan chain.</text>
        <dbReference type="EC" id="2.4.1.18"/>
    </reaction>
</comment>
<dbReference type="HAMAP" id="MF_00685">
    <property type="entry name" value="GlgB"/>
    <property type="match status" value="1"/>
</dbReference>
<dbReference type="PANTHER" id="PTHR43651:SF3">
    <property type="entry name" value="1,4-ALPHA-GLUCAN-BRANCHING ENZYME"/>
    <property type="match status" value="1"/>
</dbReference>
<evidence type="ECO:0000256" key="7">
    <source>
        <dbReference type="ARBA" id="ARBA00023056"/>
    </source>
</evidence>
<dbReference type="GO" id="GO:0003844">
    <property type="term" value="F:1,4-alpha-glucan branching enzyme activity"/>
    <property type="evidence" value="ECO:0007669"/>
    <property type="project" value="UniProtKB-UniRule"/>
</dbReference>
<dbReference type="CDD" id="cd02855">
    <property type="entry name" value="E_set_GBE_prok_N"/>
    <property type="match status" value="1"/>
</dbReference>
<organism evidence="12 13">
    <name type="scientific">Micrococcus lylae</name>
    <dbReference type="NCBI Taxonomy" id="1273"/>
    <lineage>
        <taxon>Bacteria</taxon>
        <taxon>Bacillati</taxon>
        <taxon>Actinomycetota</taxon>
        <taxon>Actinomycetes</taxon>
        <taxon>Micrococcales</taxon>
        <taxon>Micrococcaceae</taxon>
        <taxon>Micrococcus</taxon>
    </lineage>
</organism>
<dbReference type="Gene3D" id="3.20.20.80">
    <property type="entry name" value="Glycosidases"/>
    <property type="match status" value="1"/>
</dbReference>
<evidence type="ECO:0000259" key="11">
    <source>
        <dbReference type="SMART" id="SM00642"/>
    </source>
</evidence>
<dbReference type="FunFam" id="3.20.20.80:FF:000003">
    <property type="entry name" value="1,4-alpha-glucan branching enzyme GlgB"/>
    <property type="match status" value="1"/>
</dbReference>
<accession>A0A1R4IMH2</accession>
<dbReference type="InterPro" id="IPR013783">
    <property type="entry name" value="Ig-like_fold"/>
</dbReference>
<dbReference type="AlphaFoldDB" id="A0A1R4IMH2"/>
<evidence type="ECO:0000313" key="12">
    <source>
        <dbReference type="EMBL" id="SJN20885.1"/>
    </source>
</evidence>
<dbReference type="CDD" id="cd11322">
    <property type="entry name" value="AmyAc_Glg_BE"/>
    <property type="match status" value="1"/>
</dbReference>
<dbReference type="GO" id="GO:0043169">
    <property type="term" value="F:cation binding"/>
    <property type="evidence" value="ECO:0007669"/>
    <property type="project" value="InterPro"/>
</dbReference>
<dbReference type="SUPFAM" id="SSF51445">
    <property type="entry name" value="(Trans)glycosidases"/>
    <property type="match status" value="1"/>
</dbReference>
<dbReference type="EC" id="2.4.1.18" evidence="9"/>
<dbReference type="InterPro" id="IPR006407">
    <property type="entry name" value="GlgB"/>
</dbReference>
<dbReference type="RefSeq" id="WP_087133630.1">
    <property type="nucleotide sequence ID" value="NZ_FUKP01000019.1"/>
</dbReference>
<evidence type="ECO:0000256" key="3">
    <source>
        <dbReference type="ARBA" id="ARBA00009000"/>
    </source>
</evidence>
<dbReference type="NCBIfam" id="NF003811">
    <property type="entry name" value="PRK05402.1"/>
    <property type="match status" value="1"/>
</dbReference>
<dbReference type="GO" id="GO:0004553">
    <property type="term" value="F:hydrolase activity, hydrolyzing O-glycosyl compounds"/>
    <property type="evidence" value="ECO:0007669"/>
    <property type="project" value="InterPro"/>
</dbReference>
<proteinExistence type="inferred from homology"/>
<keyword evidence="8 9" id="KW-0119">Carbohydrate metabolism</keyword>
<dbReference type="InterPro" id="IPR054169">
    <property type="entry name" value="GlgB_N"/>
</dbReference>
<evidence type="ECO:0000256" key="1">
    <source>
        <dbReference type="ARBA" id="ARBA00000826"/>
    </source>
</evidence>
<dbReference type="InterPro" id="IPR004193">
    <property type="entry name" value="Glyco_hydro_13_N"/>
</dbReference>
<evidence type="ECO:0000256" key="8">
    <source>
        <dbReference type="ARBA" id="ARBA00023277"/>
    </source>
</evidence>
<evidence type="ECO:0000256" key="10">
    <source>
        <dbReference type="PIRSR" id="PIRSR000463-1"/>
    </source>
</evidence>
<dbReference type="Gene3D" id="2.60.40.10">
    <property type="entry name" value="Immunoglobulins"/>
    <property type="match status" value="2"/>
</dbReference>
<evidence type="ECO:0000256" key="5">
    <source>
        <dbReference type="ARBA" id="ARBA00022676"/>
    </source>
</evidence>
<keyword evidence="4 9" id="KW-0321">Glycogen metabolism</keyword>
<dbReference type="InterPro" id="IPR037439">
    <property type="entry name" value="Branching_enzy"/>
</dbReference>
<dbReference type="SUPFAM" id="SSF51011">
    <property type="entry name" value="Glycosyl hydrolase domain"/>
    <property type="match status" value="1"/>
</dbReference>
<dbReference type="Proteomes" id="UP000196230">
    <property type="component" value="Unassembled WGS sequence"/>
</dbReference>
<evidence type="ECO:0000256" key="6">
    <source>
        <dbReference type="ARBA" id="ARBA00022679"/>
    </source>
</evidence>
<comment type="function">
    <text evidence="9">Catalyzes the formation of the alpha-1,6-glucosidic linkages in glycogen by scission of a 1,4-alpha-linked oligosaccharide from growing alpha-1,4-glucan chains and the subsequent attachment of the oligosaccharide to the alpha-1,6 position.</text>
</comment>
<dbReference type="Pfam" id="PF22019">
    <property type="entry name" value="GlgB_N"/>
    <property type="match status" value="1"/>
</dbReference>
<feature type="active site" description="Nucleophile" evidence="9 10">
    <location>
        <position position="421"/>
    </location>
</feature>
<protein>
    <recommendedName>
        <fullName evidence="9">1,4-alpha-glucan branching enzyme GlgB</fullName>
        <ecNumber evidence="9">2.4.1.18</ecNumber>
    </recommendedName>
    <alternativeName>
        <fullName evidence="9">1,4-alpha-D-glucan:1,4-alpha-D-glucan 6-glucosyl-transferase</fullName>
    </alternativeName>
    <alternativeName>
        <fullName evidence="9">Alpha-(1-&gt;4)-glucan branching enzyme</fullName>
    </alternativeName>
    <alternativeName>
        <fullName evidence="9">Glycogen branching enzyme</fullName>
        <shortName evidence="9">BE</shortName>
    </alternativeName>
</protein>
<dbReference type="Pfam" id="PF00128">
    <property type="entry name" value="Alpha-amylase"/>
    <property type="match status" value="1"/>
</dbReference>
<gene>
    <name evidence="9" type="primary">glgB</name>
    <name evidence="12" type="ORF">FM125_03330</name>
</gene>
<keyword evidence="6 9" id="KW-0808">Transferase</keyword>
<dbReference type="InterPro" id="IPR006047">
    <property type="entry name" value="GH13_cat_dom"/>
</dbReference>
<dbReference type="EMBL" id="FUKP01000019">
    <property type="protein sequence ID" value="SJN20885.1"/>
    <property type="molecule type" value="Genomic_DNA"/>
</dbReference>
<dbReference type="SMART" id="SM00642">
    <property type="entry name" value="Aamy"/>
    <property type="match status" value="1"/>
</dbReference>
<comment type="subunit">
    <text evidence="9">Monomer.</text>
</comment>
<dbReference type="InterPro" id="IPR017853">
    <property type="entry name" value="GH"/>
</dbReference>
<dbReference type="SUPFAM" id="SSF81296">
    <property type="entry name" value="E set domains"/>
    <property type="match status" value="2"/>
</dbReference>
<reference evidence="12 13" key="1">
    <citation type="submission" date="2017-02" db="EMBL/GenBank/DDBJ databases">
        <authorList>
            <person name="Peterson S.W."/>
        </authorList>
    </citation>
    <scope>NUCLEOTIDE SEQUENCE [LARGE SCALE GENOMIC DNA]</scope>
    <source>
        <strain evidence="12 13">2B3F</strain>
    </source>
</reference>
<dbReference type="PANTHER" id="PTHR43651">
    <property type="entry name" value="1,4-ALPHA-GLUCAN-BRANCHING ENZYME"/>
    <property type="match status" value="1"/>
</dbReference>
<sequence>MSTPSPAPLPVEQELLAAVAQGRHYAPHDVLGAHPHPDGTAVTYRVLRPLAGTVEVVRAGDGVRVELEHEHDGVFVGVAPIPAAAGVSAGDYRVHVAYPVGEDGALGDVEEQDDPYRHLPTVGELDLHLIAEGRHERLWEALGARVRRSDDGAVVGTSFAVWAPNARAVRVVGDHNGWSGRVQAMRSLGASGVWELFVPGVGHGTRYKYEILGVDGHWRQKADPLARWTEVPPATASRVWDSEYTFRDREWMQRRAQTDPHEQPLSVYEVHLGSWRPGLGYRELAEQLVEYVTWLGFTHVEFLPPAEHPFGGSWGYQVTGFYAPTSRFGTPDEFKHLVDALHAAGIGVIVDWVPAHFPKDEFALGRFDGSCVYEHPDPRRGEHPDWGTYVFDYGRPQVRNFLVANALYWLEEFHIDGLRVDAVASMLYLDYSRNEGEWEPNVHGGNHNLEAIAFLREVNTTAYRTHPGIHMIAEESTAFEGVSAPVDAGGLGFGKKWNMGWMHDTLAYLGEDPVNRSWHHGQWTFSMVYAYSENYVLPLSHDEVVHGKGSLLTKIPGDRSVQLATLRAYFAYMWAHPGKKLLFMGGEYAQPSEWSEGDGLDWGASWAPEHRGVQLTVRELNRQYGKTPALWSADHTPDGFTWLEKDAAQENLLAFVRRAAAGHDDGRDLVCLTHLSGVGRQGYRLGVPSAGQWEIVLDTSDAALAGRAEDAAAQDALLAQRSMSTVTAEDTPWHGQDHSVVVNVPALTTLWLRPRCGTM</sequence>
<dbReference type="Pfam" id="PF02806">
    <property type="entry name" value="Alpha-amylase_C"/>
    <property type="match status" value="1"/>
</dbReference>
<dbReference type="InterPro" id="IPR006048">
    <property type="entry name" value="A-amylase/branching_C"/>
</dbReference>
<dbReference type="Gene3D" id="2.60.40.1180">
    <property type="entry name" value="Golgi alpha-mannosidase II"/>
    <property type="match status" value="1"/>
</dbReference>